<protein>
    <submittedName>
        <fullName evidence="2">SPP1 gp7 family putative phage head morphogenesis protein</fullName>
    </submittedName>
</protein>
<evidence type="ECO:0000313" key="3">
    <source>
        <dbReference type="Proteomes" id="UP000246145"/>
    </source>
</evidence>
<evidence type="ECO:0000313" key="2">
    <source>
        <dbReference type="EMBL" id="PVY68642.1"/>
    </source>
</evidence>
<dbReference type="Proteomes" id="UP000246145">
    <property type="component" value="Unassembled WGS sequence"/>
</dbReference>
<comment type="caution">
    <text evidence="2">The sequence shown here is derived from an EMBL/GenBank/DDBJ whole genome shotgun (WGS) entry which is preliminary data.</text>
</comment>
<proteinExistence type="predicted"/>
<feature type="domain" description="Phage head morphogenesis" evidence="1">
    <location>
        <begin position="163"/>
        <end position="273"/>
    </location>
</feature>
<dbReference type="AlphaFoldDB" id="A0A2U1CRV9"/>
<reference evidence="2 3" key="1">
    <citation type="submission" date="2018-04" db="EMBL/GenBank/DDBJ databases">
        <title>Genomic Encyclopedia of Type Strains, Phase IV (KMG-IV): sequencing the most valuable type-strain genomes for metagenomic binning, comparative biology and taxonomic classification.</title>
        <authorList>
            <person name="Goeker M."/>
        </authorList>
    </citation>
    <scope>NUCLEOTIDE SEQUENCE [LARGE SCALE GENOMIC DNA]</scope>
    <source>
        <strain evidence="2 3">DSM 10065</strain>
    </source>
</reference>
<dbReference type="Pfam" id="PF04233">
    <property type="entry name" value="Phage_Mu_F"/>
    <property type="match status" value="1"/>
</dbReference>
<dbReference type="NCBIfam" id="TIGR01641">
    <property type="entry name" value="phageSPP1_gp7"/>
    <property type="match status" value="1"/>
</dbReference>
<gene>
    <name evidence="2" type="ORF">C7440_1053</name>
</gene>
<keyword evidence="3" id="KW-1185">Reference proteome</keyword>
<accession>A0A2U1CRV9</accession>
<dbReference type="RefSeq" id="WP_116517702.1">
    <property type="nucleotide sequence ID" value="NZ_JACCEX010000001.1"/>
</dbReference>
<evidence type="ECO:0000259" key="1">
    <source>
        <dbReference type="Pfam" id="PF04233"/>
    </source>
</evidence>
<organism evidence="2 3">
    <name type="scientific">Pusillimonas noertemannii</name>
    <dbReference type="NCBI Taxonomy" id="305977"/>
    <lineage>
        <taxon>Bacteria</taxon>
        <taxon>Pseudomonadati</taxon>
        <taxon>Pseudomonadota</taxon>
        <taxon>Betaproteobacteria</taxon>
        <taxon>Burkholderiales</taxon>
        <taxon>Alcaligenaceae</taxon>
        <taxon>Pusillimonas</taxon>
    </lineage>
</organism>
<dbReference type="EMBL" id="QEKO01000001">
    <property type="protein sequence ID" value="PVY68642.1"/>
    <property type="molecule type" value="Genomic_DNA"/>
</dbReference>
<name>A0A2U1CRV9_9BURK</name>
<dbReference type="InterPro" id="IPR006528">
    <property type="entry name" value="Phage_head_morphogenesis_dom"/>
</dbReference>
<dbReference type="OrthoDB" id="8614104at2"/>
<sequence length="390" mass="43164">MATREELRAAQRAIVAALAQHAAHNYRASSAVVNAINVEIDRLARELTASLAERLDDLTQAELQAFVQGRYTTPRLKAMRAEIDGWGVALDQAIKAEWDKTALALAGYEAAYIGEVMHKTVDGLPKAKVKPEQILTKANRAPLFGRFVDDMLSDIGPAQKDRIFASLRQGIAAGESNSQIIRALRGTPSLKHQDGLMQAAKRDVERLVRTARNHVADVAGEEIFDALGVEQVVRVATLEGRTCAACAALDGKTYKRSEPRPPATLHPNCRCRYAPSFDGDLIGNRPYVRALKVRKRDGSNEFRSIGDMTKKQREQAGLDVGQVKASTTFGKWFGGQDAAFKREWLGPARYKLYTEGKLPLERFSDPRGKIYTLNDLRQRDAETFKAIFGN</sequence>